<feature type="transmembrane region" description="Helical" evidence="1">
    <location>
        <begin position="40"/>
        <end position="62"/>
    </location>
</feature>
<keyword evidence="4" id="KW-1185">Reference proteome</keyword>
<dbReference type="InterPro" id="IPR025178">
    <property type="entry name" value="Lnb_N"/>
</dbReference>
<dbReference type="KEGG" id="nneo:PQG83_07400"/>
<evidence type="ECO:0000313" key="3">
    <source>
        <dbReference type="EMBL" id="WNM63570.1"/>
    </source>
</evidence>
<keyword evidence="1" id="KW-1133">Transmembrane helix</keyword>
<feature type="domain" description="Lnb N-terminal periplasmic" evidence="2">
    <location>
        <begin position="162"/>
        <end position="316"/>
    </location>
</feature>
<keyword evidence="1" id="KW-0812">Transmembrane</keyword>
<reference evidence="3 4" key="1">
    <citation type="submission" date="2023-01" db="EMBL/GenBank/DDBJ databases">
        <title>Cultivation and genomic characterization of new, ubiquitous marine nitrite-oxidizing bacteria from the Nitrospirales.</title>
        <authorList>
            <person name="Mueller A.J."/>
            <person name="Daebeler A."/>
            <person name="Herbold C.W."/>
            <person name="Kirkegaard R.H."/>
            <person name="Daims H."/>
        </authorList>
    </citation>
    <scope>NUCLEOTIDE SEQUENCE [LARGE SCALE GENOMIC DNA]</scope>
    <source>
        <strain evidence="3 4">DK</strain>
    </source>
</reference>
<evidence type="ECO:0000313" key="4">
    <source>
        <dbReference type="Proteomes" id="UP001302494"/>
    </source>
</evidence>
<accession>A0AA96JXW8</accession>
<name>A0AA96JXW8_9BACT</name>
<evidence type="ECO:0000256" key="1">
    <source>
        <dbReference type="SAM" id="Phobius"/>
    </source>
</evidence>
<gene>
    <name evidence="3" type="ORF">PQG83_07400</name>
</gene>
<organism evidence="3 4">
    <name type="scientific">Candidatus Nitrospira neomarina</name>
    <dbReference type="NCBI Taxonomy" id="3020899"/>
    <lineage>
        <taxon>Bacteria</taxon>
        <taxon>Pseudomonadati</taxon>
        <taxon>Nitrospirota</taxon>
        <taxon>Nitrospiria</taxon>
        <taxon>Nitrospirales</taxon>
        <taxon>Nitrospiraceae</taxon>
        <taxon>Nitrospira</taxon>
    </lineage>
</organism>
<dbReference type="Proteomes" id="UP001302494">
    <property type="component" value="Chromosome"/>
</dbReference>
<sequence length="368" mass="42365">MAFANVTRLLRSVRKEPGEQHTSTLTHMNQEISFRRITKYVGLFLGAFLIVATGAWGTFALYFDGPEHDTLRTFLASGFAGAGLVSLVGYGTPRFRWLATGSYLSLFVVLVMWWSMIEPSNDRQWQPEVALLPYATFDKNLITVHNIRNFDYHTETDFTPVYYDRPYDLKKLDSADLVAAYWMGPEIAHIFLTFGFGDDYLAISIEARKEATEGYSSIKGFFKQYELIYIVGDERDLIRVRTNYRKDPPEDVYLYPLAGSPENARRVFLDYLTTINQLRERPTFYNTLTANCTNVIWMHTRLNPGHVPFSWKILLSGYTPAYLHEQGKLGTGFSFEELQRRSHLNEVALQADQAPDFSRRIRSHLLSP</sequence>
<keyword evidence="1" id="KW-0472">Membrane</keyword>
<feature type="transmembrane region" description="Helical" evidence="1">
    <location>
        <begin position="74"/>
        <end position="90"/>
    </location>
</feature>
<dbReference type="EMBL" id="CP116968">
    <property type="protein sequence ID" value="WNM63570.1"/>
    <property type="molecule type" value="Genomic_DNA"/>
</dbReference>
<dbReference type="AlphaFoldDB" id="A0AA96JXW8"/>
<dbReference type="Pfam" id="PF13387">
    <property type="entry name" value="Lnb_N"/>
    <property type="match status" value="1"/>
</dbReference>
<dbReference type="RefSeq" id="WP_312748259.1">
    <property type="nucleotide sequence ID" value="NZ_CP116968.1"/>
</dbReference>
<proteinExistence type="predicted"/>
<feature type="transmembrane region" description="Helical" evidence="1">
    <location>
        <begin position="97"/>
        <end position="116"/>
    </location>
</feature>
<protein>
    <submittedName>
        <fullName evidence="3">DUF4105 domain-containing protein</fullName>
    </submittedName>
</protein>
<evidence type="ECO:0000259" key="2">
    <source>
        <dbReference type="Pfam" id="PF13387"/>
    </source>
</evidence>